<dbReference type="PANTHER" id="PTHR35324:SF5">
    <property type="entry name" value="BHLH DOMAIN-CONTAINING PROTEIN"/>
    <property type="match status" value="1"/>
</dbReference>
<keyword evidence="3" id="KW-1185">Reference proteome</keyword>
<accession>A0AA86S0U3</accession>
<sequence length="94" mass="10437">MASVVSRAGSEDDKSGLKHLKDKDSDPIHSVSSQLRLKSSQTLNKQEVLHRIRHRKSLNRIKGALESLLSSSEGNSATSPDHIWLQQYDVFSAP</sequence>
<name>A0AA86S0U3_9FABA</name>
<evidence type="ECO:0000313" key="2">
    <source>
        <dbReference type="EMBL" id="CAJ1929835.1"/>
    </source>
</evidence>
<feature type="compositionally biased region" description="Basic and acidic residues" evidence="1">
    <location>
        <begin position="9"/>
        <end position="27"/>
    </location>
</feature>
<dbReference type="EMBL" id="OY731399">
    <property type="protein sequence ID" value="CAJ1929835.1"/>
    <property type="molecule type" value="Genomic_DNA"/>
</dbReference>
<organism evidence="2 3">
    <name type="scientific">Sphenostylis stenocarpa</name>
    <dbReference type="NCBI Taxonomy" id="92480"/>
    <lineage>
        <taxon>Eukaryota</taxon>
        <taxon>Viridiplantae</taxon>
        <taxon>Streptophyta</taxon>
        <taxon>Embryophyta</taxon>
        <taxon>Tracheophyta</taxon>
        <taxon>Spermatophyta</taxon>
        <taxon>Magnoliopsida</taxon>
        <taxon>eudicotyledons</taxon>
        <taxon>Gunneridae</taxon>
        <taxon>Pentapetalae</taxon>
        <taxon>rosids</taxon>
        <taxon>fabids</taxon>
        <taxon>Fabales</taxon>
        <taxon>Fabaceae</taxon>
        <taxon>Papilionoideae</taxon>
        <taxon>50 kb inversion clade</taxon>
        <taxon>NPAAA clade</taxon>
        <taxon>indigoferoid/millettioid clade</taxon>
        <taxon>Phaseoleae</taxon>
        <taxon>Sphenostylis</taxon>
    </lineage>
</organism>
<gene>
    <name evidence="2" type="ORF">AYBTSS11_LOCUS4566</name>
</gene>
<dbReference type="AlphaFoldDB" id="A0AA86S0U3"/>
<feature type="compositionally biased region" description="Polar residues" evidence="1">
    <location>
        <begin position="30"/>
        <end position="39"/>
    </location>
</feature>
<reference evidence="2" key="1">
    <citation type="submission" date="2023-10" db="EMBL/GenBank/DDBJ databases">
        <authorList>
            <person name="Domelevo Entfellner J.-B."/>
        </authorList>
    </citation>
    <scope>NUCLEOTIDE SEQUENCE</scope>
</reference>
<evidence type="ECO:0000313" key="3">
    <source>
        <dbReference type="Proteomes" id="UP001189624"/>
    </source>
</evidence>
<feature type="region of interest" description="Disordered" evidence="1">
    <location>
        <begin position="1"/>
        <end position="39"/>
    </location>
</feature>
<evidence type="ECO:0000256" key="1">
    <source>
        <dbReference type="SAM" id="MobiDB-lite"/>
    </source>
</evidence>
<dbReference type="Proteomes" id="UP001189624">
    <property type="component" value="Chromosome 2"/>
</dbReference>
<dbReference type="PANTHER" id="PTHR35324">
    <property type="entry name" value="BNAA08G03750D PROTEIN"/>
    <property type="match status" value="1"/>
</dbReference>
<dbReference type="Gramene" id="rna-AYBTSS11_LOCUS4566">
    <property type="protein sequence ID" value="CAJ1929835.1"/>
    <property type="gene ID" value="gene-AYBTSS11_LOCUS4566"/>
</dbReference>
<proteinExistence type="predicted"/>
<protein>
    <submittedName>
        <fullName evidence="2">Uncharacterized protein</fullName>
    </submittedName>
</protein>